<evidence type="ECO:0000313" key="3">
    <source>
        <dbReference type="Proteomes" id="UP000053201"/>
    </source>
</evidence>
<sequence>MFRRRNLSRTFQAMKRRTRSSAPSPPRKRQASTTKRTATGNLPSDIITISEQHARYLRLQGSHLINPKLSGSVGDMVKVAADLFGIQAQETASGFVSIWQRLLRGGARCRCNKAQKDPLTLSELQGVIKNGEGLIRIWGQRCTLHIYDRKDWDIVIGAVGEAVIANRVASVKAGRVTGKDASAELDAAREDLLSILSAGRCATRKDLEACGHNGKLQYSTFMCATMEGHGARIDVDSGNPVMAPRSRVVTEEELLCMKVEQKDALVEVARRYFKAYGPATEGDFRYWMSLSAGPSRAAVQALLEANEIVKVHLEPAEETFAVLPSRKTKVQEYYVTSETAVLLEQPVPPPSEWPVYLLFRFDPLLLAHADKSFWIRPDLKSKIWTVNGIINPTILIEGRIAGTWSYTKSLPNQMEFVMTRFPDGVFFTDAIKSALEAQATEFAAFFGSMVLDVIYVD</sequence>
<name>A0A0L0H527_SPIPD</name>
<feature type="compositionally biased region" description="Polar residues" evidence="1">
    <location>
        <begin position="31"/>
        <end position="41"/>
    </location>
</feature>
<evidence type="ECO:0000313" key="2">
    <source>
        <dbReference type="EMBL" id="KNC96590.1"/>
    </source>
</evidence>
<dbReference type="VEuPathDB" id="FungiDB:SPPG_08174"/>
<evidence type="ECO:0000256" key="1">
    <source>
        <dbReference type="SAM" id="MobiDB-lite"/>
    </source>
</evidence>
<dbReference type="InParanoid" id="A0A0L0H527"/>
<dbReference type="GeneID" id="27691351"/>
<dbReference type="PANTHER" id="PTHR38479:SF2">
    <property type="entry name" value="WINGED HELIX DNA-BINDING DOMAIN-CONTAINING PROTEIN"/>
    <property type="match status" value="1"/>
</dbReference>
<accession>A0A0L0H527</accession>
<dbReference type="RefSeq" id="XP_016604630.1">
    <property type="nucleotide sequence ID" value="XM_016756332.1"/>
</dbReference>
<dbReference type="PANTHER" id="PTHR38479">
    <property type="entry name" value="LMO0824 PROTEIN"/>
    <property type="match status" value="1"/>
</dbReference>
<organism evidence="2 3">
    <name type="scientific">Spizellomyces punctatus (strain DAOM BR117)</name>
    <dbReference type="NCBI Taxonomy" id="645134"/>
    <lineage>
        <taxon>Eukaryota</taxon>
        <taxon>Fungi</taxon>
        <taxon>Fungi incertae sedis</taxon>
        <taxon>Chytridiomycota</taxon>
        <taxon>Chytridiomycota incertae sedis</taxon>
        <taxon>Chytridiomycetes</taxon>
        <taxon>Spizellomycetales</taxon>
        <taxon>Spizellomycetaceae</taxon>
        <taxon>Spizellomyces</taxon>
    </lineage>
</organism>
<keyword evidence="3" id="KW-1185">Reference proteome</keyword>
<dbReference type="eggNOG" id="ENOG502SSRD">
    <property type="taxonomic scope" value="Eukaryota"/>
</dbReference>
<reference evidence="2 3" key="1">
    <citation type="submission" date="2009-08" db="EMBL/GenBank/DDBJ databases">
        <title>The Genome Sequence of Spizellomyces punctatus strain DAOM BR117.</title>
        <authorList>
            <consortium name="The Broad Institute Genome Sequencing Platform"/>
            <person name="Russ C."/>
            <person name="Cuomo C."/>
            <person name="Shea T."/>
            <person name="Young S.K."/>
            <person name="Zeng Q."/>
            <person name="Koehrsen M."/>
            <person name="Haas B."/>
            <person name="Borodovsky M."/>
            <person name="Guigo R."/>
            <person name="Alvarado L."/>
            <person name="Berlin A."/>
            <person name="Bochicchio J."/>
            <person name="Borenstein D."/>
            <person name="Chapman S."/>
            <person name="Chen Z."/>
            <person name="Engels R."/>
            <person name="Freedman E."/>
            <person name="Gellesch M."/>
            <person name="Goldberg J."/>
            <person name="Griggs A."/>
            <person name="Gujja S."/>
            <person name="Heiman D."/>
            <person name="Hepburn T."/>
            <person name="Howarth C."/>
            <person name="Jen D."/>
            <person name="Larson L."/>
            <person name="Lewis B."/>
            <person name="Mehta T."/>
            <person name="Park D."/>
            <person name="Pearson M."/>
            <person name="Roberts A."/>
            <person name="Saif S."/>
            <person name="Shenoy N."/>
            <person name="Sisk P."/>
            <person name="Stolte C."/>
            <person name="Sykes S."/>
            <person name="Thomson T."/>
            <person name="Walk T."/>
            <person name="White J."/>
            <person name="Yandava C."/>
            <person name="Burger G."/>
            <person name="Gray M.W."/>
            <person name="Holland P.W.H."/>
            <person name="King N."/>
            <person name="Lang F.B.F."/>
            <person name="Roger A.J."/>
            <person name="Ruiz-Trillo I."/>
            <person name="Lander E."/>
            <person name="Nusbaum C."/>
        </authorList>
    </citation>
    <scope>NUCLEOTIDE SEQUENCE [LARGE SCALE GENOMIC DNA]</scope>
    <source>
        <strain evidence="2 3">DAOM BR117</strain>
    </source>
</reference>
<dbReference type="OrthoDB" id="2132533at2759"/>
<dbReference type="EMBL" id="KQ257468">
    <property type="protein sequence ID" value="KNC96590.1"/>
    <property type="molecule type" value="Genomic_DNA"/>
</dbReference>
<dbReference type="AlphaFoldDB" id="A0A0L0H527"/>
<dbReference type="OMA" id="DARHIRM"/>
<dbReference type="Pfam" id="PF06224">
    <property type="entry name" value="AlkZ-like"/>
    <property type="match status" value="1"/>
</dbReference>
<feature type="region of interest" description="Disordered" evidence="1">
    <location>
        <begin position="1"/>
        <end position="41"/>
    </location>
</feature>
<dbReference type="InterPro" id="IPR009351">
    <property type="entry name" value="AlkZ-like"/>
</dbReference>
<protein>
    <recommendedName>
        <fullName evidence="4">Winged helix DNA-binding domain-containing protein</fullName>
    </recommendedName>
</protein>
<evidence type="ECO:0008006" key="4">
    <source>
        <dbReference type="Google" id="ProtNLM"/>
    </source>
</evidence>
<proteinExistence type="predicted"/>
<gene>
    <name evidence="2" type="ORF">SPPG_08174</name>
</gene>
<dbReference type="Proteomes" id="UP000053201">
    <property type="component" value="Unassembled WGS sequence"/>
</dbReference>